<feature type="domain" description="UBA" evidence="2">
    <location>
        <begin position="287"/>
        <end position="327"/>
    </location>
</feature>
<dbReference type="SUPFAM" id="SSF54236">
    <property type="entry name" value="Ubiquitin-like"/>
    <property type="match status" value="1"/>
</dbReference>
<organism evidence="3 4">
    <name type="scientific">Littorina saxatilis</name>
    <dbReference type="NCBI Taxonomy" id="31220"/>
    <lineage>
        <taxon>Eukaryota</taxon>
        <taxon>Metazoa</taxon>
        <taxon>Spiralia</taxon>
        <taxon>Lophotrochozoa</taxon>
        <taxon>Mollusca</taxon>
        <taxon>Gastropoda</taxon>
        <taxon>Caenogastropoda</taxon>
        <taxon>Littorinimorpha</taxon>
        <taxon>Littorinoidea</taxon>
        <taxon>Littorinidae</taxon>
        <taxon>Littorina</taxon>
    </lineage>
</organism>
<keyword evidence="4" id="KW-1185">Reference proteome</keyword>
<dbReference type="GO" id="GO:0005829">
    <property type="term" value="C:cytosol"/>
    <property type="evidence" value="ECO:0007669"/>
    <property type="project" value="TreeGrafter"/>
</dbReference>
<dbReference type="CDD" id="cd14326">
    <property type="entry name" value="UBA_UBL7"/>
    <property type="match status" value="1"/>
</dbReference>
<proteinExistence type="predicted"/>
<dbReference type="GO" id="GO:0031593">
    <property type="term" value="F:polyubiquitin modification-dependent protein binding"/>
    <property type="evidence" value="ECO:0007669"/>
    <property type="project" value="TreeGrafter"/>
</dbReference>
<dbReference type="Proteomes" id="UP001374579">
    <property type="component" value="Unassembled WGS sequence"/>
</dbReference>
<evidence type="ECO:0000259" key="2">
    <source>
        <dbReference type="PROSITE" id="PS50030"/>
    </source>
</evidence>
<dbReference type="Gene3D" id="1.10.8.10">
    <property type="entry name" value="DNA helicase RuvA subunit, C-terminal domain"/>
    <property type="match status" value="1"/>
</dbReference>
<dbReference type="EMBL" id="JBAMIC010000001">
    <property type="protein sequence ID" value="KAK7116026.1"/>
    <property type="molecule type" value="Genomic_DNA"/>
</dbReference>
<gene>
    <name evidence="3" type="ORF">V1264_001781</name>
</gene>
<dbReference type="InterPro" id="IPR009060">
    <property type="entry name" value="UBA-like_sf"/>
</dbReference>
<feature type="region of interest" description="Disordered" evidence="1">
    <location>
        <begin position="198"/>
        <end position="219"/>
    </location>
</feature>
<dbReference type="InterPro" id="IPR047878">
    <property type="entry name" value="UBL7_UBA"/>
</dbReference>
<dbReference type="SUPFAM" id="SSF46934">
    <property type="entry name" value="UBA-like"/>
    <property type="match status" value="1"/>
</dbReference>
<dbReference type="PANTHER" id="PTHR10677">
    <property type="entry name" value="UBIQUILIN"/>
    <property type="match status" value="1"/>
</dbReference>
<dbReference type="PANTHER" id="PTHR10677:SF25">
    <property type="entry name" value="UBIQUITIN-LIKE PROTEIN 7"/>
    <property type="match status" value="1"/>
</dbReference>
<evidence type="ECO:0000313" key="3">
    <source>
        <dbReference type="EMBL" id="KAK7116026.1"/>
    </source>
</evidence>
<sequence>MTSIRVCVCDFTAGNKIHRFPVNIQDPAGKVDALFSEVANELGSNENGFEMFYCGQKLEREVNLEAINLTPQSTVYVFRKPPAPKESPNAQKVGEKVLLIQRAVQNPNYRKTVDQIMTNSKSLQKLLSAVPGLDEDPIILSMLQDPELLQILAHRQNIYKVCKKHPLFEAAAVYIAGVVSEEHARDSTRARGNMYSLDQMSDDEDEGSQRGAAGGGVPQQQITASQLAAALAAATATATASAPRPSTSATSPAGQATRGGPSASGSATSVISPDFFQQAMMTAQNTALDAQLQQMRDMGISDERAARQALNATGGDLQAALDLIFGDNTMD</sequence>
<comment type="caution">
    <text evidence="3">The sequence shown here is derived from an EMBL/GenBank/DDBJ whole genome shotgun (WGS) entry which is preliminary data.</text>
</comment>
<dbReference type="PROSITE" id="PS50030">
    <property type="entry name" value="UBA"/>
    <property type="match status" value="1"/>
</dbReference>
<accession>A0AAN9GQ54</accession>
<dbReference type="Pfam" id="PF00627">
    <property type="entry name" value="UBA"/>
    <property type="match status" value="1"/>
</dbReference>
<evidence type="ECO:0000313" key="4">
    <source>
        <dbReference type="Proteomes" id="UP001374579"/>
    </source>
</evidence>
<feature type="compositionally biased region" description="Low complexity" evidence="1">
    <location>
        <begin position="238"/>
        <end position="253"/>
    </location>
</feature>
<reference evidence="3 4" key="1">
    <citation type="submission" date="2024-02" db="EMBL/GenBank/DDBJ databases">
        <title>Chromosome-scale genome assembly of the rough periwinkle Littorina saxatilis.</title>
        <authorList>
            <person name="De Jode A."/>
            <person name="Faria R."/>
            <person name="Formenti G."/>
            <person name="Sims Y."/>
            <person name="Smith T.P."/>
            <person name="Tracey A."/>
            <person name="Wood J.M.D."/>
            <person name="Zagrodzka Z.B."/>
            <person name="Johannesson K."/>
            <person name="Butlin R.K."/>
            <person name="Leder E.H."/>
        </authorList>
    </citation>
    <scope>NUCLEOTIDE SEQUENCE [LARGE SCALE GENOMIC DNA]</scope>
    <source>
        <strain evidence="3">Snail1</strain>
        <tissue evidence="3">Muscle</tissue>
    </source>
</reference>
<dbReference type="AlphaFoldDB" id="A0AAN9GQ54"/>
<evidence type="ECO:0000256" key="1">
    <source>
        <dbReference type="SAM" id="MobiDB-lite"/>
    </source>
</evidence>
<dbReference type="InterPro" id="IPR015496">
    <property type="entry name" value="Ubiquilin"/>
</dbReference>
<dbReference type="InterPro" id="IPR015940">
    <property type="entry name" value="UBA"/>
</dbReference>
<feature type="region of interest" description="Disordered" evidence="1">
    <location>
        <begin position="238"/>
        <end position="269"/>
    </location>
</feature>
<dbReference type="CDD" id="cd17039">
    <property type="entry name" value="Ubl_ubiquitin_like"/>
    <property type="match status" value="1"/>
</dbReference>
<dbReference type="SMART" id="SM00165">
    <property type="entry name" value="UBA"/>
    <property type="match status" value="1"/>
</dbReference>
<name>A0AAN9GQ54_9CAEN</name>
<protein>
    <recommendedName>
        <fullName evidence="2">UBA domain-containing protein</fullName>
    </recommendedName>
</protein>
<dbReference type="InterPro" id="IPR029071">
    <property type="entry name" value="Ubiquitin-like_domsf"/>
</dbReference>
<dbReference type="GO" id="GO:0006511">
    <property type="term" value="P:ubiquitin-dependent protein catabolic process"/>
    <property type="evidence" value="ECO:0007669"/>
    <property type="project" value="TreeGrafter"/>
</dbReference>